<organism evidence="2 3">
    <name type="scientific">Terasakiella brassicae</name>
    <dbReference type="NCBI Taxonomy" id="1634917"/>
    <lineage>
        <taxon>Bacteria</taxon>
        <taxon>Pseudomonadati</taxon>
        <taxon>Pseudomonadota</taxon>
        <taxon>Alphaproteobacteria</taxon>
        <taxon>Rhodospirillales</taxon>
        <taxon>Terasakiellaceae</taxon>
        <taxon>Terasakiella</taxon>
    </lineage>
</organism>
<dbReference type="EMBL" id="BMHV01000028">
    <property type="protein sequence ID" value="GGF73497.1"/>
    <property type="molecule type" value="Genomic_DNA"/>
</dbReference>
<evidence type="ECO:0000313" key="2">
    <source>
        <dbReference type="EMBL" id="GGF73497.1"/>
    </source>
</evidence>
<dbReference type="Proteomes" id="UP000632498">
    <property type="component" value="Unassembled WGS sequence"/>
</dbReference>
<name>A0A917FF48_9PROT</name>
<dbReference type="AlphaFoldDB" id="A0A917FF48"/>
<evidence type="ECO:0000256" key="1">
    <source>
        <dbReference type="SAM" id="MobiDB-lite"/>
    </source>
</evidence>
<keyword evidence="3" id="KW-1185">Reference proteome</keyword>
<proteinExistence type="predicted"/>
<protein>
    <submittedName>
        <fullName evidence="2">Uncharacterized protein</fullName>
    </submittedName>
</protein>
<feature type="region of interest" description="Disordered" evidence="1">
    <location>
        <begin position="1"/>
        <end position="20"/>
    </location>
</feature>
<evidence type="ECO:0000313" key="3">
    <source>
        <dbReference type="Proteomes" id="UP000632498"/>
    </source>
</evidence>
<sequence>MKELKFSTQNRPTVQQKRRRKGADVMVEGIENQIALINDPTFKIERYRYVNHEDEHGNVIKKKKLVAAKPREWFWKNDSDIWQVEMRYGSSFVFEVEPGKPSIECGSNKQDIVEVLETIKKMIIAGKLDKQIADCKDRARRRVK</sequence>
<feature type="compositionally biased region" description="Polar residues" evidence="1">
    <location>
        <begin position="1"/>
        <end position="15"/>
    </location>
</feature>
<dbReference type="RefSeq" id="WP_188666629.1">
    <property type="nucleotide sequence ID" value="NZ_BMHV01000028.1"/>
</dbReference>
<comment type="caution">
    <text evidence="2">The sequence shown here is derived from an EMBL/GenBank/DDBJ whole genome shotgun (WGS) entry which is preliminary data.</text>
</comment>
<gene>
    <name evidence="2" type="ORF">GCM10011332_29460</name>
</gene>
<reference evidence="2" key="1">
    <citation type="journal article" date="2014" name="Int. J. Syst. Evol. Microbiol.">
        <title>Complete genome sequence of Corynebacterium casei LMG S-19264T (=DSM 44701T), isolated from a smear-ripened cheese.</title>
        <authorList>
            <consortium name="US DOE Joint Genome Institute (JGI-PGF)"/>
            <person name="Walter F."/>
            <person name="Albersmeier A."/>
            <person name="Kalinowski J."/>
            <person name="Ruckert C."/>
        </authorList>
    </citation>
    <scope>NUCLEOTIDE SEQUENCE</scope>
    <source>
        <strain evidence="2">CGMCC 1.15254</strain>
    </source>
</reference>
<reference evidence="2" key="2">
    <citation type="submission" date="2020-09" db="EMBL/GenBank/DDBJ databases">
        <authorList>
            <person name="Sun Q."/>
            <person name="Zhou Y."/>
        </authorList>
    </citation>
    <scope>NUCLEOTIDE SEQUENCE</scope>
    <source>
        <strain evidence="2">CGMCC 1.15254</strain>
    </source>
</reference>
<accession>A0A917FF48</accession>